<feature type="compositionally biased region" description="Basic and acidic residues" evidence="5">
    <location>
        <begin position="31"/>
        <end position="43"/>
    </location>
</feature>
<sequence>SRPDESRPGPPLCVSPGHSPESMRNNSSSIAEEKPEKEAKKEPGTTPDPAANPFHMSGDEDFFLLRRQERDKALLVSIKDRARPLRAASLPRCSPLSNRAHVSLLGRALSSVLRTSHLAGLQPRPGPPLVAARKMEPESTSGYVDQKRQLFLVQYALEMKRVEIGRLETLVAREEARLERAEKSLQRDAALFDQFLKDNDRSSVQAMRVAEKETRARIEKIFEIQDLSSQITNVKSKTLSSKKKKKKRKWRPGCKDCWRLGVQDQPGQHSETPPLQKMRKISQELELYFTEPQQLLDVFTELEEQNLSLTQNVQEMEETVEDLGRTLRNTRSRMDRELKHLKQCISTITMAIAKEEETAAELELKARVFHFGEYMGDEQDKLLDSLHLKVLDVYRNCVGGQQEAGLGTVQMLTVIEHQLDELLENLEHVPPAKIEQAEKAKEKERRVRLREEKARMQKALQEERLLRAQARAQAEIRKKRGRKLVCRSRPPAFRATAASDHALPDKAEEELLYFFT</sequence>
<dbReference type="Pfam" id="PF13863">
    <property type="entry name" value="DUF4200"/>
    <property type="match status" value="1"/>
</dbReference>
<evidence type="ECO:0000256" key="3">
    <source>
        <dbReference type="ARBA" id="ARBA00023069"/>
    </source>
</evidence>
<feature type="coiled-coil region" evidence="4">
    <location>
        <begin position="432"/>
        <end position="473"/>
    </location>
</feature>
<accession>A0A2K6ES76</accession>
<evidence type="ECO:0000256" key="1">
    <source>
        <dbReference type="ARBA" id="ARBA00004138"/>
    </source>
</evidence>
<dbReference type="PANTHER" id="PTHR21683">
    <property type="entry name" value="COILED-COIL DOMAIN-CONTAINING PROTEIN 42 LIKE-2-LIKE-RELATED"/>
    <property type="match status" value="1"/>
</dbReference>
<dbReference type="AlphaFoldDB" id="A0A2K6ES76"/>
<evidence type="ECO:0000313" key="8">
    <source>
        <dbReference type="Proteomes" id="UP000233160"/>
    </source>
</evidence>
<reference evidence="7" key="1">
    <citation type="submission" date="2025-08" db="UniProtKB">
        <authorList>
            <consortium name="Ensembl"/>
        </authorList>
    </citation>
    <scope>IDENTIFICATION</scope>
</reference>
<feature type="region of interest" description="Disordered" evidence="5">
    <location>
        <begin position="1"/>
        <end position="57"/>
    </location>
</feature>
<keyword evidence="3" id="KW-0966">Cell projection</keyword>
<reference evidence="7" key="2">
    <citation type="submission" date="2025-09" db="UniProtKB">
        <authorList>
            <consortium name="Ensembl"/>
        </authorList>
    </citation>
    <scope>IDENTIFICATION</scope>
</reference>
<organism evidence="7 8">
    <name type="scientific">Propithecus coquereli</name>
    <name type="common">Coquerel's sifaka</name>
    <name type="synonym">Propithecus verreauxi coquereli</name>
    <dbReference type="NCBI Taxonomy" id="379532"/>
    <lineage>
        <taxon>Eukaryota</taxon>
        <taxon>Metazoa</taxon>
        <taxon>Chordata</taxon>
        <taxon>Craniata</taxon>
        <taxon>Vertebrata</taxon>
        <taxon>Euteleostomi</taxon>
        <taxon>Mammalia</taxon>
        <taxon>Eutheria</taxon>
        <taxon>Euarchontoglires</taxon>
        <taxon>Primates</taxon>
        <taxon>Strepsirrhini</taxon>
        <taxon>Lemuriformes</taxon>
        <taxon>Indriidae</taxon>
        <taxon>Propithecus</taxon>
    </lineage>
</organism>
<evidence type="ECO:0000256" key="5">
    <source>
        <dbReference type="SAM" id="MobiDB-lite"/>
    </source>
</evidence>
<evidence type="ECO:0000256" key="2">
    <source>
        <dbReference type="ARBA" id="ARBA00023054"/>
    </source>
</evidence>
<gene>
    <name evidence="7" type="primary">CFAP100</name>
</gene>
<feature type="coiled-coil region" evidence="4">
    <location>
        <begin position="299"/>
        <end position="333"/>
    </location>
</feature>
<dbReference type="InterPro" id="IPR051147">
    <property type="entry name" value="CFAP_domain-containing"/>
</dbReference>
<dbReference type="STRING" id="379532.ENSPCOP00000004571"/>
<evidence type="ECO:0000256" key="4">
    <source>
        <dbReference type="SAM" id="Coils"/>
    </source>
</evidence>
<evidence type="ECO:0000313" key="7">
    <source>
        <dbReference type="Ensembl" id="ENSPCOP00000004571.1"/>
    </source>
</evidence>
<dbReference type="InterPro" id="IPR025252">
    <property type="entry name" value="DUF4200"/>
</dbReference>
<dbReference type="PANTHER" id="PTHR21683:SF5">
    <property type="entry name" value="CILIA- AND FLAGELLA-ASSOCIATED PROTEIN 100"/>
    <property type="match status" value="1"/>
</dbReference>
<evidence type="ECO:0000259" key="6">
    <source>
        <dbReference type="Pfam" id="PF13863"/>
    </source>
</evidence>
<proteinExistence type="predicted"/>
<protein>
    <submittedName>
        <fullName evidence="7">Cilia and flagella associated protein 100</fullName>
    </submittedName>
</protein>
<feature type="coiled-coil region" evidence="4">
    <location>
        <begin position="164"/>
        <end position="191"/>
    </location>
</feature>
<dbReference type="Ensembl" id="ENSPCOT00000014785.1">
    <property type="protein sequence ID" value="ENSPCOP00000004571.1"/>
    <property type="gene ID" value="ENSPCOG00000012934.1"/>
</dbReference>
<comment type="subcellular location">
    <subcellularLocation>
        <location evidence="1">Cell projection</location>
        <location evidence="1">Cilium</location>
    </subcellularLocation>
</comment>
<dbReference type="Proteomes" id="UP000233160">
    <property type="component" value="Unassembled WGS sequence"/>
</dbReference>
<dbReference type="GO" id="GO:0036064">
    <property type="term" value="C:ciliary basal body"/>
    <property type="evidence" value="ECO:0007669"/>
    <property type="project" value="Ensembl"/>
</dbReference>
<dbReference type="GeneTree" id="ENSGT00940000153110"/>
<name>A0A2K6ES76_PROCO</name>
<feature type="domain" description="DUF4200" evidence="6">
    <location>
        <begin position="143"/>
        <end position="238"/>
    </location>
</feature>
<keyword evidence="2 4" id="KW-0175">Coiled coil</keyword>
<keyword evidence="3" id="KW-0969">Cilium</keyword>
<keyword evidence="8" id="KW-1185">Reference proteome</keyword>